<dbReference type="PANTHER" id="PTHR43300">
    <property type="entry name" value="ACETYLTRANSFERASE"/>
    <property type="match status" value="1"/>
</dbReference>
<feature type="transmembrane region" description="Helical" evidence="2">
    <location>
        <begin position="371"/>
        <end position="391"/>
    </location>
</feature>
<dbReference type="Pfam" id="PF00550">
    <property type="entry name" value="PP-binding"/>
    <property type="match status" value="1"/>
</dbReference>
<feature type="transmembrane region" description="Helical" evidence="2">
    <location>
        <begin position="660"/>
        <end position="682"/>
    </location>
</feature>
<proteinExistence type="predicted"/>
<name>A0ABW1MJ35_9ACTN</name>
<feature type="domain" description="Carrier" evidence="3">
    <location>
        <begin position="27"/>
        <end position="104"/>
    </location>
</feature>
<evidence type="ECO:0000313" key="5">
    <source>
        <dbReference type="Proteomes" id="UP001596139"/>
    </source>
</evidence>
<reference evidence="5" key="1">
    <citation type="journal article" date="2019" name="Int. J. Syst. Evol. Microbiol.">
        <title>The Global Catalogue of Microorganisms (GCM) 10K type strain sequencing project: providing services to taxonomists for standard genome sequencing and annotation.</title>
        <authorList>
            <consortium name="The Broad Institute Genomics Platform"/>
            <consortium name="The Broad Institute Genome Sequencing Center for Infectious Disease"/>
            <person name="Wu L."/>
            <person name="Ma J."/>
        </authorList>
    </citation>
    <scope>NUCLEOTIDE SEQUENCE [LARGE SCALE GENOMIC DNA]</scope>
    <source>
        <strain evidence="5">CGMCC 1.15180</strain>
    </source>
</reference>
<keyword evidence="2" id="KW-0812">Transmembrane</keyword>
<keyword evidence="5" id="KW-1185">Reference proteome</keyword>
<feature type="transmembrane region" description="Helical" evidence="2">
    <location>
        <begin position="136"/>
        <end position="158"/>
    </location>
</feature>
<evidence type="ECO:0000256" key="2">
    <source>
        <dbReference type="SAM" id="Phobius"/>
    </source>
</evidence>
<feature type="compositionally biased region" description="Pro residues" evidence="1">
    <location>
        <begin position="102"/>
        <end position="120"/>
    </location>
</feature>
<dbReference type="InterPro" id="IPR012728">
    <property type="entry name" value="Pls/PosA_C"/>
</dbReference>
<feature type="transmembrane region" description="Helical" evidence="2">
    <location>
        <begin position="170"/>
        <end position="196"/>
    </location>
</feature>
<accession>A0ABW1MJ35</accession>
<organism evidence="4 5">
    <name type="scientific">Streptomyces ochraceiscleroticus</name>
    <dbReference type="NCBI Taxonomy" id="47761"/>
    <lineage>
        <taxon>Bacteria</taxon>
        <taxon>Bacillati</taxon>
        <taxon>Actinomycetota</taxon>
        <taxon>Actinomycetes</taxon>
        <taxon>Kitasatosporales</taxon>
        <taxon>Streptomycetaceae</taxon>
        <taxon>Streptomyces</taxon>
    </lineage>
</organism>
<dbReference type="InterPro" id="IPR009081">
    <property type="entry name" value="PP-bd_ACP"/>
</dbReference>
<dbReference type="InterPro" id="IPR036736">
    <property type="entry name" value="ACP-like_sf"/>
</dbReference>
<feature type="region of interest" description="Disordered" evidence="1">
    <location>
        <begin position="101"/>
        <end position="120"/>
    </location>
</feature>
<gene>
    <name evidence="4" type="ORF">ACFP4F_14695</name>
</gene>
<dbReference type="EMBL" id="JBHSPX010000004">
    <property type="protein sequence ID" value="MFC6063801.1"/>
    <property type="molecule type" value="Genomic_DNA"/>
</dbReference>
<dbReference type="Proteomes" id="UP001596139">
    <property type="component" value="Unassembled WGS sequence"/>
</dbReference>
<protein>
    <submittedName>
        <fullName evidence="4">Pls/PosA family non-ribosomal peptide synthetase</fullName>
    </submittedName>
</protein>
<evidence type="ECO:0000259" key="3">
    <source>
        <dbReference type="PROSITE" id="PS50075"/>
    </source>
</evidence>
<keyword evidence="2" id="KW-0472">Membrane</keyword>
<dbReference type="PROSITE" id="PS50075">
    <property type="entry name" value="CARRIER"/>
    <property type="match status" value="1"/>
</dbReference>
<dbReference type="InterPro" id="IPR011004">
    <property type="entry name" value="Trimer_LpxA-like_sf"/>
</dbReference>
<dbReference type="Gene3D" id="2.160.10.10">
    <property type="entry name" value="Hexapeptide repeat proteins"/>
    <property type="match status" value="2"/>
</dbReference>
<dbReference type="RefSeq" id="WP_031052951.1">
    <property type="nucleotide sequence ID" value="NZ_JBHSPX010000004.1"/>
</dbReference>
<evidence type="ECO:0000313" key="4">
    <source>
        <dbReference type="EMBL" id="MFC6063801.1"/>
    </source>
</evidence>
<dbReference type="SUPFAM" id="SSF51161">
    <property type="entry name" value="Trimeric LpxA-like enzymes"/>
    <property type="match status" value="2"/>
</dbReference>
<dbReference type="Gene3D" id="1.10.1200.10">
    <property type="entry name" value="ACP-like"/>
    <property type="match status" value="1"/>
</dbReference>
<keyword evidence="2" id="KW-1133">Transmembrane helix</keyword>
<feature type="transmembrane region" description="Helical" evidence="2">
    <location>
        <begin position="629"/>
        <end position="654"/>
    </location>
</feature>
<feature type="transmembrane region" description="Helical" evidence="2">
    <location>
        <begin position="411"/>
        <end position="438"/>
    </location>
</feature>
<dbReference type="InterPro" id="IPR050179">
    <property type="entry name" value="Trans_hexapeptide_repeat"/>
</dbReference>
<sequence length="837" mass="91487">MVGKNVQVSTADLDVPVPATVPRAYAAPAAGTESQLAEVLAGVVHVEHVPPDSHFFDDLSADSLLMAQFCARVRKRADLPSVSMKDIYRYPTIRSLASALPEPAPAPGPTESPALAPPPEAVAPARAGTPQYVLCGALQLLIFLGYTYLTALVIARGYDWIAGGTSLLDSYLRAVVFGGAVFAAVCVLPILAKWLLVGRWTAQRIRIWSPAYLRFWLVRTLVQMNPLVLFAGSPLYVLYLKALGARIGRDVTVLSKHVPVCTDLLTVGDGTVIRKDAYVTCYRAEAGWIRTGPVTLGKDVYISEATVLDIDTSLGDGAQLGHASSLHAGQTVPAGERWHGSPAQPAGTDFRTVGPADLPMRRKVAYSVTQLLTMLFVYLPLVIGGVDLLLAEAPQLTAFLSDQPPPVTSWAFYRDALAVSFVLFFGSLILGLLLVCTLPRLLHLLIKPDRVYPLYGFHYSVHRAIARLSNNKFFLRLFGDSSYIVHYLRGLSYDLNEIEQTGSNFGTDVKHESPVLSSIGTGTMVADGLSLLNAEYSSTSFRLTRVTIGPHNFLGNQVTYPARGRTGDNCLLATKVMIPVDGPVREGVGLLGSPSFEIPRTVERDTSFDHLRDGDAFRRRLRAKNRHNLITLGSFLLARWIYTFGVLAVGWAMVALYSSWGAVAIALATLLTLVFSVLYTGILERVSTRFRRLVPRLCSIYHPHFWQHERFWKHQAMELRLLNGTPFKGLFWRLVGVRLGRRLFDDGARMPERTLVTIGDDCTLNVGSVIQCHSQEDGTFKSDHSTLGNGCTLGTGTLVHYGVTLGDGVTLAPDSFLMKGEEVPAHARWGGNPAHEL</sequence>
<dbReference type="PANTHER" id="PTHR43300:SF11">
    <property type="entry name" value="ACETYLTRANSFERASE RV3034C-RELATED"/>
    <property type="match status" value="1"/>
</dbReference>
<evidence type="ECO:0000256" key="1">
    <source>
        <dbReference type="SAM" id="MobiDB-lite"/>
    </source>
</evidence>
<comment type="caution">
    <text evidence="4">The sequence shown here is derived from an EMBL/GenBank/DDBJ whole genome shotgun (WGS) entry which is preliminary data.</text>
</comment>
<dbReference type="NCBIfam" id="TIGR02353">
    <property type="entry name" value="NRPS_term_dom"/>
    <property type="match status" value="1"/>
</dbReference>
<dbReference type="SUPFAM" id="SSF47336">
    <property type="entry name" value="ACP-like"/>
    <property type="match status" value="1"/>
</dbReference>